<dbReference type="STRING" id="1121416.SAMN02745220_04538"/>
<dbReference type="RefSeq" id="WP_073615957.1">
    <property type="nucleotide sequence ID" value="NZ_FRFE01000035.1"/>
</dbReference>
<evidence type="ECO:0000313" key="2">
    <source>
        <dbReference type="EMBL" id="SHO52381.1"/>
    </source>
</evidence>
<proteinExistence type="predicted"/>
<keyword evidence="1" id="KW-0732">Signal</keyword>
<keyword evidence="3" id="KW-1185">Reference proteome</keyword>
<dbReference type="Proteomes" id="UP000184603">
    <property type="component" value="Unassembled WGS sequence"/>
</dbReference>
<dbReference type="PANTHER" id="PTHR33376">
    <property type="match status" value="1"/>
</dbReference>
<dbReference type="EMBL" id="FRFE01000035">
    <property type="protein sequence ID" value="SHO52381.1"/>
    <property type="molecule type" value="Genomic_DNA"/>
</dbReference>
<reference evidence="2 3" key="1">
    <citation type="submission" date="2016-12" db="EMBL/GenBank/DDBJ databases">
        <authorList>
            <person name="Song W.-J."/>
            <person name="Kurnit D.M."/>
        </authorList>
    </citation>
    <scope>NUCLEOTIDE SEQUENCE [LARGE SCALE GENOMIC DNA]</scope>
    <source>
        <strain evidence="2 3">DSM 18488</strain>
    </source>
</reference>
<organism evidence="2 3">
    <name type="scientific">Desulfopila aestuarii DSM 18488</name>
    <dbReference type="NCBI Taxonomy" id="1121416"/>
    <lineage>
        <taxon>Bacteria</taxon>
        <taxon>Pseudomonadati</taxon>
        <taxon>Thermodesulfobacteriota</taxon>
        <taxon>Desulfobulbia</taxon>
        <taxon>Desulfobulbales</taxon>
        <taxon>Desulfocapsaceae</taxon>
        <taxon>Desulfopila</taxon>
    </lineage>
</organism>
<dbReference type="AlphaFoldDB" id="A0A1M7YIF6"/>
<accession>A0A1M7YIF6</accession>
<dbReference type="NCBIfam" id="NF037995">
    <property type="entry name" value="TRAP_S1"/>
    <property type="match status" value="1"/>
</dbReference>
<dbReference type="GO" id="GO:0055085">
    <property type="term" value="P:transmembrane transport"/>
    <property type="evidence" value="ECO:0007669"/>
    <property type="project" value="InterPro"/>
</dbReference>
<dbReference type="Pfam" id="PF03480">
    <property type="entry name" value="DctP"/>
    <property type="match status" value="1"/>
</dbReference>
<dbReference type="CDD" id="cd13665">
    <property type="entry name" value="PBP2_TRAP_Dctp3_4"/>
    <property type="match status" value="1"/>
</dbReference>
<gene>
    <name evidence="2" type="ORF">SAMN02745220_04538</name>
</gene>
<protein>
    <submittedName>
        <fullName evidence="2">TRAP-type C4-dicarboxylate transport system, substrate-binding protein</fullName>
    </submittedName>
</protein>
<dbReference type="InterPro" id="IPR018389">
    <property type="entry name" value="DctP_fam"/>
</dbReference>
<evidence type="ECO:0000256" key="1">
    <source>
        <dbReference type="ARBA" id="ARBA00022729"/>
    </source>
</evidence>
<dbReference type="InterPro" id="IPR038404">
    <property type="entry name" value="TRAP_DctP_sf"/>
</dbReference>
<dbReference type="PANTHER" id="PTHR33376:SF15">
    <property type="entry name" value="BLL6794 PROTEIN"/>
    <property type="match status" value="1"/>
</dbReference>
<dbReference type="Gene3D" id="3.40.190.170">
    <property type="entry name" value="Bacterial extracellular solute-binding protein, family 7"/>
    <property type="match status" value="1"/>
</dbReference>
<sequence length="350" mass="39345">MKQHRSLIVVMVIFVFTAIITIAPHPTYAKEVQLTYSGFFPPNHVQSKLAEAWCKEVEKQTEGRVKIAYYPGQTLTKATQTYDGVLTGLSDIGFSILQYSRGRFPLMDFINLPMGYPSGPVNTAIINEVYEKFAPAELDDVKVLYLHAHGPGVLHTKKHQIHEMKDFKGLKFRSHGPTADMLKNLGGTPSALPMPELYQALQKGVVQGGVWDFSASSDWKLAEVVDCDIVCSTISYSLGFFVVMNKDKWAMIDDSDQKIIEKINAQWLPKHGKTWEEVDSRAIQYSLSLGNTIIGIPPKEAAKWRKAVQPVIDSYIEETKSKGLPGKEVIKYVEKRIKDAEKGKFESKYL</sequence>
<name>A0A1M7YIF6_9BACT</name>
<evidence type="ECO:0000313" key="3">
    <source>
        <dbReference type="Proteomes" id="UP000184603"/>
    </source>
</evidence>